<keyword evidence="1" id="KW-0175">Coiled coil</keyword>
<dbReference type="Gene3D" id="3.40.50.150">
    <property type="entry name" value="Vaccinia Virus protein VP39"/>
    <property type="match status" value="1"/>
</dbReference>
<dbReference type="Proteomes" id="UP000241074">
    <property type="component" value="Chromosome"/>
</dbReference>
<feature type="coiled-coil region" evidence="1">
    <location>
        <begin position="139"/>
        <end position="166"/>
    </location>
</feature>
<dbReference type="Pfam" id="PF08241">
    <property type="entry name" value="Methyltransf_11"/>
    <property type="match status" value="1"/>
</dbReference>
<evidence type="ECO:0000259" key="2">
    <source>
        <dbReference type="Pfam" id="PF08241"/>
    </source>
</evidence>
<dbReference type="GO" id="GO:0008757">
    <property type="term" value="F:S-adenosylmethionine-dependent methyltransferase activity"/>
    <property type="evidence" value="ECO:0007669"/>
    <property type="project" value="InterPro"/>
</dbReference>
<dbReference type="SUPFAM" id="SSF53335">
    <property type="entry name" value="S-adenosyl-L-methionine-dependent methyltransferases"/>
    <property type="match status" value="1"/>
</dbReference>
<reference evidence="3 4" key="2">
    <citation type="submission" date="2018-03" db="EMBL/GenBank/DDBJ databases">
        <authorList>
            <person name="Keele B.F."/>
        </authorList>
    </citation>
    <scope>NUCLEOTIDE SEQUENCE [LARGE SCALE GENOMIC DNA]</scope>
    <source>
        <strain evidence="3 4">D13</strain>
    </source>
</reference>
<name>A0A2P1PWU2_9GAMM</name>
<feature type="domain" description="Methyltransferase type 11" evidence="2">
    <location>
        <begin position="216"/>
        <end position="258"/>
    </location>
</feature>
<dbReference type="InterPro" id="IPR029063">
    <property type="entry name" value="SAM-dependent_MTases_sf"/>
</dbReference>
<reference evidence="3 4" key="1">
    <citation type="submission" date="2018-03" db="EMBL/GenBank/DDBJ databases">
        <title>Ahniella affigens gen. nov., sp. nov., a gammaproteobacterium isolated from sandy soil near a stream.</title>
        <authorList>
            <person name="Ko Y."/>
            <person name="Kim J.-H."/>
        </authorList>
    </citation>
    <scope>NUCLEOTIDE SEQUENCE [LARGE SCALE GENOMIC DNA]</scope>
    <source>
        <strain evidence="3 4">D13</strain>
    </source>
</reference>
<keyword evidence="4" id="KW-1185">Reference proteome</keyword>
<protein>
    <recommendedName>
        <fullName evidence="2">Methyltransferase type 11 domain-containing protein</fullName>
    </recommendedName>
</protein>
<proteinExistence type="predicted"/>
<evidence type="ECO:0000313" key="3">
    <source>
        <dbReference type="EMBL" id="AVP99313.1"/>
    </source>
</evidence>
<sequence>MFNTMTANHWLLAADALIRARGGRWWVHTTQSRHPAFAIDNPQIVALLGLFVRPCGLMQALAQVPPPHRGTVQEILSHLYEIGVLVDAESPAANEPDAAWSADRAQKHLRFLARSVYDLGADVQCLGAFAESALRERTGAGLERRLMALLAAVDELKTELAALRGEFVSPQLAALALTAQSQGLNLHLGAGPTRIDGFVNIDIQGAPLNLNLAWGLPFADGSVARIYVSHMLEHLYYPQDVGTFLREMFRVLAPGGRLRLAVPDIAGCIDAYQQQDTQFFQSRHETWDWWPKDLTPLESFLAYAGASPEPSYLLESHKFGYDAETLGKALRAAGFQEIVLSTHMGSPDPLLQVDTASAVASARHGNRFYALFMEAVRVS</sequence>
<organism evidence="3 4">
    <name type="scientific">Ahniella affigens</name>
    <dbReference type="NCBI Taxonomy" id="2021234"/>
    <lineage>
        <taxon>Bacteria</taxon>
        <taxon>Pseudomonadati</taxon>
        <taxon>Pseudomonadota</taxon>
        <taxon>Gammaproteobacteria</taxon>
        <taxon>Lysobacterales</taxon>
        <taxon>Rhodanobacteraceae</taxon>
        <taxon>Ahniella</taxon>
    </lineage>
</organism>
<accession>A0A2P1PWU2</accession>
<dbReference type="EMBL" id="CP027860">
    <property type="protein sequence ID" value="AVP99313.1"/>
    <property type="molecule type" value="Genomic_DNA"/>
</dbReference>
<evidence type="ECO:0000256" key="1">
    <source>
        <dbReference type="SAM" id="Coils"/>
    </source>
</evidence>
<evidence type="ECO:0000313" key="4">
    <source>
        <dbReference type="Proteomes" id="UP000241074"/>
    </source>
</evidence>
<gene>
    <name evidence="3" type="ORF">C7S18_20010</name>
</gene>
<dbReference type="AlphaFoldDB" id="A0A2P1PWU2"/>
<dbReference type="InterPro" id="IPR013216">
    <property type="entry name" value="Methyltransf_11"/>
</dbReference>
<dbReference type="KEGG" id="xba:C7S18_20010"/>